<dbReference type="PROSITE" id="PS50928">
    <property type="entry name" value="ABC_TM1"/>
    <property type="match status" value="1"/>
</dbReference>
<proteinExistence type="inferred from homology"/>
<name>A0A2S0KNG1_9FIRM</name>
<dbReference type="CDD" id="cd06261">
    <property type="entry name" value="TM_PBP2"/>
    <property type="match status" value="1"/>
</dbReference>
<protein>
    <submittedName>
        <fullName evidence="9">ABC transporter permease</fullName>
    </submittedName>
</protein>
<evidence type="ECO:0000256" key="4">
    <source>
        <dbReference type="ARBA" id="ARBA00022692"/>
    </source>
</evidence>
<dbReference type="RefSeq" id="WP_106012526.1">
    <property type="nucleotide sequence ID" value="NZ_CP027226.1"/>
</dbReference>
<dbReference type="SUPFAM" id="SSF161098">
    <property type="entry name" value="MetI-like"/>
    <property type="match status" value="1"/>
</dbReference>
<evidence type="ECO:0000256" key="5">
    <source>
        <dbReference type="ARBA" id="ARBA00022989"/>
    </source>
</evidence>
<evidence type="ECO:0000256" key="6">
    <source>
        <dbReference type="ARBA" id="ARBA00023136"/>
    </source>
</evidence>
<feature type="transmembrane region" description="Helical" evidence="7">
    <location>
        <begin position="21"/>
        <end position="41"/>
    </location>
</feature>
<feature type="domain" description="ABC transmembrane type-1" evidence="8">
    <location>
        <begin position="72"/>
        <end position="283"/>
    </location>
</feature>
<dbReference type="Pfam" id="PF00528">
    <property type="entry name" value="BPD_transp_1"/>
    <property type="match status" value="1"/>
</dbReference>
<keyword evidence="6 7" id="KW-0472">Membrane</keyword>
<reference evidence="10" key="1">
    <citation type="submission" date="2018-02" db="EMBL/GenBank/DDBJ databases">
        <authorList>
            <person name="Holder M.E."/>
            <person name="Ajami N.J."/>
            <person name="Petrosino J.F."/>
        </authorList>
    </citation>
    <scope>NUCLEOTIDE SEQUENCE [LARGE SCALE GENOMIC DNA]</scope>
    <source>
        <strain evidence="10">CCUG 47711</strain>
    </source>
</reference>
<feature type="transmembrane region" description="Helical" evidence="7">
    <location>
        <begin position="202"/>
        <end position="223"/>
    </location>
</feature>
<evidence type="ECO:0000313" key="9">
    <source>
        <dbReference type="EMBL" id="AVM42570.1"/>
    </source>
</evidence>
<feature type="transmembrane region" description="Helical" evidence="7">
    <location>
        <begin position="269"/>
        <end position="286"/>
    </location>
</feature>
<dbReference type="AlphaFoldDB" id="A0A2S0KNG1"/>
<comment type="subcellular location">
    <subcellularLocation>
        <location evidence="1 7">Cell membrane</location>
        <topology evidence="1 7">Multi-pass membrane protein</topology>
    </subcellularLocation>
</comment>
<comment type="similarity">
    <text evidence="7">Belongs to the binding-protein-dependent transport system permease family.</text>
</comment>
<organism evidence="9 10">
    <name type="scientific">Fastidiosipila sanguinis</name>
    <dbReference type="NCBI Taxonomy" id="236753"/>
    <lineage>
        <taxon>Bacteria</taxon>
        <taxon>Bacillati</taxon>
        <taxon>Bacillota</taxon>
        <taxon>Clostridia</taxon>
        <taxon>Eubacteriales</taxon>
        <taxon>Oscillospiraceae</taxon>
        <taxon>Fastidiosipila</taxon>
    </lineage>
</organism>
<gene>
    <name evidence="9" type="ORF">C5Q98_04755</name>
</gene>
<keyword evidence="10" id="KW-1185">Reference proteome</keyword>
<evidence type="ECO:0000256" key="2">
    <source>
        <dbReference type="ARBA" id="ARBA00022448"/>
    </source>
</evidence>
<sequence length="294" mass="32873">MKKTKNRFESFIEFISFAGPAVFLFTMVVLVPFIFGIFLTFTNWDGISNHYNLVGLQNYKDMIADKSFWVSMGRTVTFAFWSVLLSNILGFLLALLVSVPFRGRNAFRTTFFTPNLIGGIVLGYIWQFVFKNALPAIGQIFGIEVLKKSWLSSPDTAMWALIIVTVWQLSGYLMIIYAAGLTSVPEELKEASLIDGCNKTDTLFRITIPMMVGTFTICIFLAITRCFVTYDVNLSLTEGGPFGETKLAPMYVYDQAFSAKKYGLGQTEAFTLFALVAIVALTHAKIGQKMEVKA</sequence>
<dbReference type="Gene3D" id="1.10.3720.10">
    <property type="entry name" value="MetI-like"/>
    <property type="match status" value="1"/>
</dbReference>
<feature type="transmembrane region" description="Helical" evidence="7">
    <location>
        <begin position="157"/>
        <end position="181"/>
    </location>
</feature>
<feature type="transmembrane region" description="Helical" evidence="7">
    <location>
        <begin position="111"/>
        <end position="129"/>
    </location>
</feature>
<keyword evidence="4 7" id="KW-0812">Transmembrane</keyword>
<dbReference type="InterPro" id="IPR035906">
    <property type="entry name" value="MetI-like_sf"/>
</dbReference>
<dbReference type="PANTHER" id="PTHR30193">
    <property type="entry name" value="ABC TRANSPORTER PERMEASE PROTEIN"/>
    <property type="match status" value="1"/>
</dbReference>
<dbReference type="GO" id="GO:0055085">
    <property type="term" value="P:transmembrane transport"/>
    <property type="evidence" value="ECO:0007669"/>
    <property type="project" value="InterPro"/>
</dbReference>
<dbReference type="EMBL" id="CP027226">
    <property type="protein sequence ID" value="AVM42570.1"/>
    <property type="molecule type" value="Genomic_DNA"/>
</dbReference>
<evidence type="ECO:0000259" key="8">
    <source>
        <dbReference type="PROSITE" id="PS50928"/>
    </source>
</evidence>
<dbReference type="Proteomes" id="UP000237947">
    <property type="component" value="Chromosome"/>
</dbReference>
<dbReference type="InterPro" id="IPR051393">
    <property type="entry name" value="ABC_transporter_permease"/>
</dbReference>
<evidence type="ECO:0000256" key="1">
    <source>
        <dbReference type="ARBA" id="ARBA00004651"/>
    </source>
</evidence>
<evidence type="ECO:0000313" key="10">
    <source>
        <dbReference type="Proteomes" id="UP000237947"/>
    </source>
</evidence>
<dbReference type="GO" id="GO:0005886">
    <property type="term" value="C:plasma membrane"/>
    <property type="evidence" value="ECO:0007669"/>
    <property type="project" value="UniProtKB-SubCell"/>
</dbReference>
<feature type="transmembrane region" description="Helical" evidence="7">
    <location>
        <begin position="78"/>
        <end position="99"/>
    </location>
</feature>
<keyword evidence="5 7" id="KW-1133">Transmembrane helix</keyword>
<keyword evidence="2 7" id="KW-0813">Transport</keyword>
<dbReference type="InterPro" id="IPR000515">
    <property type="entry name" value="MetI-like"/>
</dbReference>
<keyword evidence="3" id="KW-1003">Cell membrane</keyword>
<dbReference type="KEGG" id="fsa:C5Q98_04755"/>
<evidence type="ECO:0000256" key="3">
    <source>
        <dbReference type="ARBA" id="ARBA00022475"/>
    </source>
</evidence>
<accession>A0A2S0KNG1</accession>
<dbReference type="OrthoDB" id="9786413at2"/>
<evidence type="ECO:0000256" key="7">
    <source>
        <dbReference type="RuleBase" id="RU363032"/>
    </source>
</evidence>
<dbReference type="PANTHER" id="PTHR30193:SF37">
    <property type="entry name" value="INNER MEMBRANE ABC TRANSPORTER PERMEASE PROTEIN YCJO"/>
    <property type="match status" value="1"/>
</dbReference>